<name>A0A3B0T2N9_9ZZZZ</name>
<gene>
    <name evidence="6" type="ORF">MNBD_ACTINO01-217</name>
</gene>
<evidence type="ECO:0000313" key="6">
    <source>
        <dbReference type="EMBL" id="VAW03084.1"/>
    </source>
</evidence>
<dbReference type="AlphaFoldDB" id="A0A3B0T2N9"/>
<sequence length="291" mass="31023">MTDSAAPIIRNRDEAEAFLNERIGRGVQPGLERIVGLLSFMDDPQSTYPSIHIAGTNGKTTVSRMVQQILGAHGLATGGFTSPHLARVEERFAIHGVPLDPHDFADAVADIAWFVVGYERSADTTVTYFEVTAALALSIFATATVDVAVVEVGLGGRLDATNVLDADVSVVTGIGIDHTEFLGNTIAQIAAEKVAIVKDGGTLVTGPLPEDAIDVVARRVSAVDANWIRHGESYSIEEADVAVGGWRTSVTGVFAEYRDLYLPIHGRHQVDNLATAIATSEMFLGRGLDRD</sequence>
<dbReference type="GO" id="GO:0005737">
    <property type="term" value="C:cytoplasm"/>
    <property type="evidence" value="ECO:0007669"/>
    <property type="project" value="TreeGrafter"/>
</dbReference>
<dbReference type="PANTHER" id="PTHR11136">
    <property type="entry name" value="FOLYLPOLYGLUTAMATE SYNTHASE-RELATED"/>
    <property type="match status" value="1"/>
</dbReference>
<proteinExistence type="inferred from homology"/>
<evidence type="ECO:0000259" key="5">
    <source>
        <dbReference type="Pfam" id="PF08245"/>
    </source>
</evidence>
<dbReference type="GO" id="GO:0004326">
    <property type="term" value="F:tetrahydrofolylpolyglutamate synthase activity"/>
    <property type="evidence" value="ECO:0007669"/>
    <property type="project" value="UniProtKB-EC"/>
</dbReference>
<evidence type="ECO:0000256" key="4">
    <source>
        <dbReference type="ARBA" id="ARBA00022840"/>
    </source>
</evidence>
<keyword evidence="4" id="KW-0067">ATP-binding</keyword>
<dbReference type="InterPro" id="IPR018109">
    <property type="entry name" value="Folylpolyglutamate_synth_CS"/>
</dbReference>
<dbReference type="InterPro" id="IPR001645">
    <property type="entry name" value="Folylpolyglutamate_synth"/>
</dbReference>
<dbReference type="InterPro" id="IPR013221">
    <property type="entry name" value="Mur_ligase_cen"/>
</dbReference>
<comment type="similarity">
    <text evidence="1">Belongs to the folylpolyglutamate synthase family.</text>
</comment>
<dbReference type="GO" id="GO:0005524">
    <property type="term" value="F:ATP binding"/>
    <property type="evidence" value="ECO:0007669"/>
    <property type="project" value="UniProtKB-KW"/>
</dbReference>
<dbReference type="GO" id="GO:0008841">
    <property type="term" value="F:dihydrofolate synthase activity"/>
    <property type="evidence" value="ECO:0007669"/>
    <property type="project" value="UniProtKB-EC"/>
</dbReference>
<dbReference type="EMBL" id="UOEI01000352">
    <property type="protein sequence ID" value="VAW03084.1"/>
    <property type="molecule type" value="Genomic_DNA"/>
</dbReference>
<dbReference type="EC" id="6.3.2.12" evidence="6"/>
<dbReference type="Pfam" id="PF08245">
    <property type="entry name" value="Mur_ligase_M"/>
    <property type="match status" value="1"/>
</dbReference>
<organism evidence="6">
    <name type="scientific">hydrothermal vent metagenome</name>
    <dbReference type="NCBI Taxonomy" id="652676"/>
    <lineage>
        <taxon>unclassified sequences</taxon>
        <taxon>metagenomes</taxon>
        <taxon>ecological metagenomes</taxon>
    </lineage>
</organism>
<dbReference type="PROSITE" id="PS01012">
    <property type="entry name" value="FOLYLPOLYGLU_SYNT_2"/>
    <property type="match status" value="1"/>
</dbReference>
<dbReference type="EC" id="6.3.2.17" evidence="6"/>
<dbReference type="Gene3D" id="3.40.1190.10">
    <property type="entry name" value="Mur-like, catalytic domain"/>
    <property type="match status" value="1"/>
</dbReference>
<feature type="domain" description="Mur ligase central" evidence="5">
    <location>
        <begin position="53"/>
        <end position="279"/>
    </location>
</feature>
<dbReference type="PANTHER" id="PTHR11136:SF0">
    <property type="entry name" value="DIHYDROFOLATE SYNTHETASE-RELATED"/>
    <property type="match status" value="1"/>
</dbReference>
<dbReference type="InterPro" id="IPR036565">
    <property type="entry name" value="Mur-like_cat_sf"/>
</dbReference>
<evidence type="ECO:0000256" key="1">
    <source>
        <dbReference type="ARBA" id="ARBA00008276"/>
    </source>
</evidence>
<feature type="non-terminal residue" evidence="6">
    <location>
        <position position="291"/>
    </location>
</feature>
<dbReference type="SUPFAM" id="SSF53623">
    <property type="entry name" value="MurD-like peptide ligases, catalytic domain"/>
    <property type="match status" value="1"/>
</dbReference>
<dbReference type="NCBIfam" id="TIGR01499">
    <property type="entry name" value="folC"/>
    <property type="match status" value="1"/>
</dbReference>
<dbReference type="PROSITE" id="PS01011">
    <property type="entry name" value="FOLYLPOLYGLU_SYNT_1"/>
    <property type="match status" value="1"/>
</dbReference>
<protein>
    <submittedName>
        <fullName evidence="6">Dihydrofolate synthase @ Folylpolyglutamate synthase</fullName>
        <ecNumber evidence="6">6.3.2.12</ecNumber>
        <ecNumber evidence="6">6.3.2.17</ecNumber>
    </submittedName>
</protein>
<reference evidence="6" key="1">
    <citation type="submission" date="2018-06" db="EMBL/GenBank/DDBJ databases">
        <authorList>
            <person name="Zhirakovskaya E."/>
        </authorList>
    </citation>
    <scope>NUCLEOTIDE SEQUENCE</scope>
</reference>
<keyword evidence="3" id="KW-0547">Nucleotide-binding</keyword>
<accession>A0A3B0T2N9</accession>
<evidence type="ECO:0000256" key="3">
    <source>
        <dbReference type="ARBA" id="ARBA00022741"/>
    </source>
</evidence>
<evidence type="ECO:0000256" key="2">
    <source>
        <dbReference type="ARBA" id="ARBA00022598"/>
    </source>
</evidence>
<keyword evidence="2 6" id="KW-0436">Ligase</keyword>